<accession>A0A2I1H7F6</accession>
<keyword evidence="3" id="KW-1185">Reference proteome</keyword>
<evidence type="ECO:0000256" key="1">
    <source>
        <dbReference type="SAM" id="Coils"/>
    </source>
</evidence>
<feature type="coiled-coil region" evidence="1">
    <location>
        <begin position="70"/>
        <end position="97"/>
    </location>
</feature>
<comment type="caution">
    <text evidence="2">The sequence shown here is derived from an EMBL/GenBank/DDBJ whole genome shotgun (WGS) entry which is preliminary data.</text>
</comment>
<name>A0A2I1H7F6_9GLOM</name>
<proteinExistence type="predicted"/>
<reference evidence="2 3" key="1">
    <citation type="submission" date="2015-10" db="EMBL/GenBank/DDBJ databases">
        <title>Genome analyses suggest a sexual origin of heterokaryosis in a supposedly ancient asexual fungus.</title>
        <authorList>
            <person name="Ropars J."/>
            <person name="Sedzielewska K."/>
            <person name="Noel J."/>
            <person name="Charron P."/>
            <person name="Farinelli L."/>
            <person name="Marton T."/>
            <person name="Kruger M."/>
            <person name="Pelin A."/>
            <person name="Brachmann A."/>
            <person name="Corradi N."/>
        </authorList>
    </citation>
    <scope>NUCLEOTIDE SEQUENCE [LARGE SCALE GENOMIC DNA]</scope>
    <source>
        <strain evidence="2 3">A4</strain>
    </source>
</reference>
<dbReference type="Proteomes" id="UP000234323">
    <property type="component" value="Unassembled WGS sequence"/>
</dbReference>
<keyword evidence="1" id="KW-0175">Coiled coil</keyword>
<evidence type="ECO:0000313" key="3">
    <source>
        <dbReference type="Proteomes" id="UP000234323"/>
    </source>
</evidence>
<protein>
    <submittedName>
        <fullName evidence="2">Uncharacterized protein</fullName>
    </submittedName>
</protein>
<organism evidence="2 3">
    <name type="scientific">Rhizophagus irregularis</name>
    <dbReference type="NCBI Taxonomy" id="588596"/>
    <lineage>
        <taxon>Eukaryota</taxon>
        <taxon>Fungi</taxon>
        <taxon>Fungi incertae sedis</taxon>
        <taxon>Mucoromycota</taxon>
        <taxon>Glomeromycotina</taxon>
        <taxon>Glomeromycetes</taxon>
        <taxon>Glomerales</taxon>
        <taxon>Glomeraceae</taxon>
        <taxon>Rhizophagus</taxon>
    </lineage>
</organism>
<evidence type="ECO:0000313" key="2">
    <source>
        <dbReference type="EMBL" id="PKY54805.1"/>
    </source>
</evidence>
<gene>
    <name evidence="2" type="ORF">RhiirA4_473816</name>
</gene>
<dbReference type="EMBL" id="LLXI01001692">
    <property type="protein sequence ID" value="PKY54805.1"/>
    <property type="molecule type" value="Genomic_DNA"/>
</dbReference>
<dbReference type="AlphaFoldDB" id="A0A2I1H7F6"/>
<sequence length="124" mass="14389">MLASTSVSPPVSAATFAIIKPSGNNKKYLSAFGFTKEVYRGYRFKEKNLEFPNCINDWTFKEIAHSIINNKQHNEDNNEAEIEHENIEYDKENEADENDKMKMKQMGIQNNKAFNKSIAKSHRW</sequence>